<evidence type="ECO:0008006" key="3">
    <source>
        <dbReference type="Google" id="ProtNLM"/>
    </source>
</evidence>
<dbReference type="AlphaFoldDB" id="A0A9D1FY95"/>
<evidence type="ECO:0000313" key="1">
    <source>
        <dbReference type="EMBL" id="HIS83701.1"/>
    </source>
</evidence>
<organism evidence="1 2">
    <name type="scientific">Candidatus Scatenecus faecavium</name>
    <dbReference type="NCBI Taxonomy" id="2840915"/>
    <lineage>
        <taxon>Bacteria</taxon>
        <taxon>Candidatus Scatenecus</taxon>
    </lineage>
</organism>
<dbReference type="Proteomes" id="UP000824139">
    <property type="component" value="Unassembled WGS sequence"/>
</dbReference>
<comment type="caution">
    <text evidence="1">The sequence shown here is derived from an EMBL/GenBank/DDBJ whole genome shotgun (WGS) entry which is preliminary data.</text>
</comment>
<evidence type="ECO:0000313" key="2">
    <source>
        <dbReference type="Proteomes" id="UP000824139"/>
    </source>
</evidence>
<sequence length="329" mass="38086">MTRIRKLNCFDYPKIKKMIAYLGSDEGAQFSKALLNEPFGFINSILPLKYKFLHESYILLDGKEILGLITVEPVIGNHYKINITRLIFQNNLYDAGKQLIDFVISKYSAKGATSFIVSVDECHDELLRLFTDGCGFRQCASETIWKLENFEKTKDIPCGFRPFNNGDAKEVCRLYNSEIETIYKASFERIRQEFEDPILGGYSAFYKNRYVLEEPLRKKIIAYLSITTSDNSNFIIDFITNNGYEISYDDILKYAISEIDRRRSVFYPIIKQKNYTKTAEKVGEYLNSKGCKPIQTQIILVKNFYRPVKTAENALQVFLFGENSRIVTN</sequence>
<reference evidence="1" key="1">
    <citation type="submission" date="2020-10" db="EMBL/GenBank/DDBJ databases">
        <authorList>
            <person name="Gilroy R."/>
        </authorList>
    </citation>
    <scope>NUCLEOTIDE SEQUENCE</scope>
    <source>
        <strain evidence="1">CHK152-2994</strain>
    </source>
</reference>
<gene>
    <name evidence="1" type="ORF">IAD41_08880</name>
</gene>
<reference evidence="1" key="2">
    <citation type="journal article" date="2021" name="PeerJ">
        <title>Extensive microbial diversity within the chicken gut microbiome revealed by metagenomics and culture.</title>
        <authorList>
            <person name="Gilroy R."/>
            <person name="Ravi A."/>
            <person name="Getino M."/>
            <person name="Pursley I."/>
            <person name="Horton D.L."/>
            <person name="Alikhan N.F."/>
            <person name="Baker D."/>
            <person name="Gharbi K."/>
            <person name="Hall N."/>
            <person name="Watson M."/>
            <person name="Adriaenssens E.M."/>
            <person name="Foster-Nyarko E."/>
            <person name="Jarju S."/>
            <person name="Secka A."/>
            <person name="Antonio M."/>
            <person name="Oren A."/>
            <person name="Chaudhuri R.R."/>
            <person name="La Ragione R."/>
            <person name="Hildebrand F."/>
            <person name="Pallen M.J."/>
        </authorList>
    </citation>
    <scope>NUCLEOTIDE SEQUENCE</scope>
    <source>
        <strain evidence="1">CHK152-2994</strain>
    </source>
</reference>
<protein>
    <recommendedName>
        <fullName evidence="3">N-acetyltransferase domain-containing protein</fullName>
    </recommendedName>
</protein>
<name>A0A9D1FY95_9BACT</name>
<accession>A0A9D1FY95</accession>
<dbReference type="EMBL" id="DVJO01000190">
    <property type="protein sequence ID" value="HIS83701.1"/>
    <property type="molecule type" value="Genomic_DNA"/>
</dbReference>
<proteinExistence type="predicted"/>